<name>A0A068EUP9_9VIRU</name>
<dbReference type="NCBIfam" id="TIGR04202">
    <property type="entry name" value="capSnatchArena"/>
    <property type="match status" value="1"/>
</dbReference>
<dbReference type="InterPro" id="IPR054155">
    <property type="entry name" value="CapSnatchArena_N"/>
</dbReference>
<keyword evidence="10" id="KW-0378">Hydrolase</keyword>
<evidence type="ECO:0000256" key="4">
    <source>
        <dbReference type="ARBA" id="ARBA00012494"/>
    </source>
</evidence>
<dbReference type="GO" id="GO:0039694">
    <property type="term" value="P:viral RNA genome replication"/>
    <property type="evidence" value="ECO:0007669"/>
    <property type="project" value="InterPro"/>
</dbReference>
<comment type="subcellular location">
    <subcellularLocation>
        <location evidence="3">Host cell</location>
    </subcellularLocation>
</comment>
<evidence type="ECO:0000256" key="2">
    <source>
        <dbReference type="ARBA" id="ARBA00001946"/>
    </source>
</evidence>
<evidence type="ECO:0000256" key="14">
    <source>
        <dbReference type="ARBA" id="ARBA00030436"/>
    </source>
</evidence>
<dbReference type="GO" id="GO:0016787">
    <property type="term" value="F:hydrolase activity"/>
    <property type="evidence" value="ECO:0007669"/>
    <property type="project" value="UniProtKB-KW"/>
</dbReference>
<sequence length="2152" mass="247941">MDRYIQLEKEIRDMVPGSLSAIECIDLLDKLYSLRHDLVDEMVKHDWSDNKESETPVITVLLQMGIGENIIKRLEKIHIPNHPTGKTLKAFMKMTPDNYKIEGNCVYFKEVTVTADVDRGIREKMKKYSDGFVELQNQLSLLFKRGELNKEFFIYFDVISVKTDGSNISTQWPSRRNAGVVQHMRLVNGFITYTREHLCSKEERNALEAMFNLKFFTSKSIDVDVVIPKYDGMPELSSDFQEVVDYSKYWLETNQTFSFSEVSGQLVSKSFDEFEQQQRLSYPTSIKPRNFLLIQVALLYEYQPATIASDQLDTIRAIRELLHVDPATPVQYLVRDMLHAFDNLQKDDIQSYYSHKGTFERTNQVSEPGTFKLCMSRLDPESRKCVDMLSSHTSKLPKEIESLCIVPSEQANHCLSIVTKILSDLEVPILDKLEGDYKRPGRTYVDTVLNRFIDSELSKFLLKTLKKTAGWHIGQLVRDITEALIAHSGLKRSKYWSVHAFHNGNVVLLILPSKSLETAASYIRYITVFKEGVGLYDPDNIDSKVEMDSVNWIYSKVISIDLNRLLALNTSFEKALVSTAVWFQYYTEDQGHFPFQSAIRSVFSFHFLLSVCQKMKTCALFDNLRYLIPSCTALYSGASSLIEKFVIRPFKNSLDVYIYTQSKKLLITLAQNNRARFFSKVRLLGVSVDLSTVGASGVYPSLISNAVYKHYRSLISEATTCFFIFEKGLHGPMTEEAKVHEETVEWAMKFRKKEEVYGEDLVRNGYTVKQLWDKPELAEQQLYCVNISELAAMELNQTLIPKANLINQSLATKNWKKPYFSQPRNISLKGMSGEVQEDGHLASSYTLIEAVRYLSTKPRNPTLMQLYHDTRKIRAQARIVRKQQRTEADRGFFIVTLPTRVRLEIIEDYFDAVAKHVNEEYISYGGDRKIIHIQHALERALRWASGVSVLKTSLGEEIKLKRRLMYVSVDATKWSPGDNSSKFKAFTNLLLKGHVKEDLKNCVIDALRNIYETEFFMSRRLRAYLEKMDEKSEHVNEFLRFFSHYKNRSGLVRGNWLQGNLNKCSSLYSVGVSLLFKHIWQTLFEELDCFIEVAHHSDDALFIYGYVEPEGDKSEWYMYVSHKVQAGDLYWHAVNEEMWKTMFNLHEHILLLGSIKVSPKKTTVSNTNAEFLSTFFEGCAVSLPFTKVLLGSLSDLPGLGYFDDLAAGQSRCVKAMDLGASPQVAQFTLGVVNSRVERMYGTAKGMINEPHKFLRVDKEDIPIPLGGLGSNSIIELSTAGIGMSDKCSLRKALTNHMHRKRGDVSYHLGLFKFLMNLKEEIYDHETLGEFSFMGKVQWKIFTPKNEYEFHDLYSPIQIKKWSLEHPVYDYLIPSERNDLLIYLVRKLNDPSIVTAMTLQSPLQLRYRMQSKQHMCVCKYNDEWVTFRDILALADTFAANYRPSEQDLDLFRTLADCTFSKEFAWQDYLNTVDCEITYQRRVHKPKVAKTFTVKERDQNIQNAISTVIAYRFANEPTEIADVINDARYPDSLGTDLKILREGIYRELGLNIDDPIVMKRVAPMLYKSARSRIVIVQGNVEGTAEGICNYWLRSMSFIKGIKVIPHREVLKAVSIFNVKHQQGDVTNLAALRICVEIWRWCKFNNQDYRKWMFNLWFEDMTLLDWARKFQRSGVPLVDPEVQCAGLMLYDLFGDQMTLQVQANRRAYSGKQYDAYCTQVYNEETKLYEGDLRVTFNFGLDCARLEIFWDTKEYVLETSITQKHVLKIMMEEVSKELVRCGMRFKTEHVQSARSLVLFKTESGFEWGKPNIPCIVYKQCNLRTGLRTGHTINHKFFITLREDGLKAIAQYDDESPRFLLAHAFHTLRDIRYQAVDAVGNIWFTHKGVKLCLNPIINSGLLENFMKSLPAAIPPAAYSLIMSRAKISVDLFMFNDLLAKINPQNTLDLSGLEMTTEGFSTISTMSSKVWSEEVSLADDDSDDLCDEYTIDLDDIDFDNMDIEADIEHFLQDESAYTDDLLISSEETEVKKMRGIIKVLEPIRLIKSWVSRGLSIEKVYNPISIILMTRYLSKSFNFRRLPVTGLDPYDLTELEGIVKGWGETVLDNFEELDQKAHVAVTEKGIVPEDVLPDSLFSFRHTMILLRRLFPQDTVSSFY</sequence>
<dbReference type="GO" id="GO:0000166">
    <property type="term" value="F:nucleotide binding"/>
    <property type="evidence" value="ECO:0007669"/>
    <property type="project" value="UniProtKB-KW"/>
</dbReference>
<evidence type="ECO:0000256" key="13">
    <source>
        <dbReference type="ARBA" id="ARBA00030285"/>
    </source>
</evidence>
<accession>A0A068EUP9</accession>
<evidence type="ECO:0000256" key="7">
    <source>
        <dbReference type="ARBA" id="ARBA00022679"/>
    </source>
</evidence>
<dbReference type="InterPro" id="IPR048006">
    <property type="entry name" value="CapSnatch_bunyavir"/>
</dbReference>
<evidence type="ECO:0000256" key="11">
    <source>
        <dbReference type="ARBA" id="ARBA00022842"/>
    </source>
</evidence>
<evidence type="ECO:0000256" key="10">
    <source>
        <dbReference type="ARBA" id="ARBA00022801"/>
    </source>
</evidence>
<evidence type="ECO:0000256" key="1">
    <source>
        <dbReference type="ARBA" id="ARBA00001936"/>
    </source>
</evidence>
<dbReference type="EC" id="2.7.7.48" evidence="4"/>
<organism evidence="18">
    <name type="scientific">Camp Ripley virus</name>
    <dbReference type="NCBI Taxonomy" id="460676"/>
    <lineage>
        <taxon>Viruses</taxon>
        <taxon>Riboviria</taxon>
        <taxon>Orthornavirae</taxon>
        <taxon>Negarnaviricota</taxon>
        <taxon>Polyploviricotina</taxon>
        <taxon>Bunyaviricetes</taxon>
        <taxon>Elliovirales</taxon>
        <taxon>Hantaviridae</taxon>
        <taxon>Mammantavirinae</taxon>
        <taxon>Orthohantavirus</taxon>
    </lineage>
</organism>
<dbReference type="InterPro" id="IPR007322">
    <property type="entry name" value="RNA_pol_bunyavir"/>
</dbReference>
<evidence type="ECO:0000256" key="12">
    <source>
        <dbReference type="ARBA" id="ARBA00022953"/>
    </source>
</evidence>
<protein>
    <recommendedName>
        <fullName evidence="5">RNA-directed RNA polymerase L</fullName>
        <ecNumber evidence="4">2.7.7.48</ecNumber>
    </recommendedName>
    <alternativeName>
        <fullName evidence="13">Large structural protein</fullName>
    </alternativeName>
    <alternativeName>
        <fullName evidence="15">Replicase</fullName>
    </alternativeName>
    <alternativeName>
        <fullName evidence="14">Transcriptase</fullName>
    </alternativeName>
</protein>
<evidence type="ECO:0000259" key="17">
    <source>
        <dbReference type="PROSITE" id="PS50525"/>
    </source>
</evidence>
<reference evidence="18" key="1">
    <citation type="journal article" date="2014" name="Trends Microbiol.">
        <title>Reconstructing the evolutionary origins and phylogeography of hantaviruses.</title>
        <authorList>
            <person name="Bennett S.N."/>
            <person name="Gu S.H."/>
            <person name="Kang H.J."/>
            <person name="Arai S."/>
            <person name="Yanagihara R."/>
        </authorList>
    </citation>
    <scope>NUCLEOTIDE SEQUENCE</scope>
    <source>
        <strain evidence="18">MSB90845</strain>
    </source>
</reference>
<evidence type="ECO:0000256" key="15">
    <source>
        <dbReference type="ARBA" id="ARBA00031012"/>
    </source>
</evidence>
<keyword evidence="9" id="KW-0547">Nucleotide-binding</keyword>
<dbReference type="GO" id="GO:0006351">
    <property type="term" value="P:DNA-templated transcription"/>
    <property type="evidence" value="ECO:0007669"/>
    <property type="project" value="InterPro"/>
</dbReference>
<keyword evidence="11" id="KW-0460">Magnesium</keyword>
<comment type="cofactor">
    <cofactor evidence="2">
        <name>Mg(2+)</name>
        <dbReference type="ChEBI" id="CHEBI:18420"/>
    </cofactor>
</comment>
<dbReference type="GO" id="GO:0003968">
    <property type="term" value="F:RNA-directed RNA polymerase activity"/>
    <property type="evidence" value="ECO:0007669"/>
    <property type="project" value="UniProtKB-KW"/>
</dbReference>
<evidence type="ECO:0000256" key="5">
    <source>
        <dbReference type="ARBA" id="ARBA00018602"/>
    </source>
</evidence>
<comment type="cofactor">
    <cofactor evidence="1">
        <name>Mn(2+)</name>
        <dbReference type="ChEBI" id="CHEBI:29035"/>
    </cofactor>
</comment>
<evidence type="ECO:0000256" key="16">
    <source>
        <dbReference type="ARBA" id="ARBA00048744"/>
    </source>
</evidence>
<dbReference type="EMBL" id="KF958465">
    <property type="protein sequence ID" value="AID51349.1"/>
    <property type="molecule type" value="Viral_cRNA"/>
</dbReference>
<evidence type="ECO:0000256" key="3">
    <source>
        <dbReference type="ARBA" id="ARBA00004340"/>
    </source>
</evidence>
<keyword evidence="6 18" id="KW-0696">RNA-directed RNA polymerase</keyword>
<keyword evidence="12" id="KW-0693">Viral RNA replication</keyword>
<keyword evidence="8" id="KW-0548">Nucleotidyltransferase</keyword>
<feature type="domain" description="RdRp catalytic" evidence="17">
    <location>
        <begin position="954"/>
        <end position="1142"/>
    </location>
</feature>
<evidence type="ECO:0000256" key="8">
    <source>
        <dbReference type="ARBA" id="ARBA00022695"/>
    </source>
</evidence>
<evidence type="ECO:0000313" key="18">
    <source>
        <dbReference type="EMBL" id="AID51349.1"/>
    </source>
</evidence>
<proteinExistence type="predicted"/>
<dbReference type="Pfam" id="PF12426">
    <property type="entry name" value="DUF3674"/>
    <property type="match status" value="1"/>
</dbReference>
<dbReference type="InterPro" id="IPR007099">
    <property type="entry name" value="RNA-dir_pol_NSvirus"/>
</dbReference>
<evidence type="ECO:0000256" key="6">
    <source>
        <dbReference type="ARBA" id="ARBA00022484"/>
    </source>
</evidence>
<dbReference type="PROSITE" id="PS50525">
    <property type="entry name" value="RDRP_SSRNA_NEG_SEG"/>
    <property type="match status" value="1"/>
</dbReference>
<dbReference type="GO" id="GO:0043657">
    <property type="term" value="C:host cell"/>
    <property type="evidence" value="ECO:0007669"/>
    <property type="project" value="UniProtKB-SubCell"/>
</dbReference>
<dbReference type="InterPro" id="IPR024378">
    <property type="entry name" value="RNA-dir_pol_N_hantavirus"/>
</dbReference>
<keyword evidence="7" id="KW-0808">Transferase</keyword>
<evidence type="ECO:0000256" key="9">
    <source>
        <dbReference type="ARBA" id="ARBA00022741"/>
    </source>
</evidence>
<dbReference type="Pfam" id="PF04196">
    <property type="entry name" value="Bunya_RdRp"/>
    <property type="match status" value="1"/>
</dbReference>
<dbReference type="Pfam" id="PF21991">
    <property type="entry name" value="capSnatchArena"/>
    <property type="match status" value="1"/>
</dbReference>
<comment type="catalytic activity">
    <reaction evidence="16">
        <text>RNA(n) + a ribonucleoside 5'-triphosphate = RNA(n+1) + diphosphate</text>
        <dbReference type="Rhea" id="RHEA:21248"/>
        <dbReference type="Rhea" id="RHEA-COMP:14527"/>
        <dbReference type="Rhea" id="RHEA-COMP:17342"/>
        <dbReference type="ChEBI" id="CHEBI:33019"/>
        <dbReference type="ChEBI" id="CHEBI:61557"/>
        <dbReference type="ChEBI" id="CHEBI:140395"/>
        <dbReference type="EC" id="2.7.7.48"/>
    </reaction>
</comment>